<dbReference type="GO" id="GO:0016274">
    <property type="term" value="F:protein-arginine N-methyltransferase activity"/>
    <property type="evidence" value="ECO:0007669"/>
    <property type="project" value="InterPro"/>
</dbReference>
<feature type="compositionally biased region" description="Polar residues" evidence="4">
    <location>
        <begin position="530"/>
        <end position="543"/>
    </location>
</feature>
<dbReference type="GO" id="GO:0042054">
    <property type="term" value="F:histone methyltransferase activity"/>
    <property type="evidence" value="ECO:0007669"/>
    <property type="project" value="TreeGrafter"/>
</dbReference>
<dbReference type="Gene3D" id="2.70.160.11">
    <property type="entry name" value="Hnrnp arginine n-methyltransferase1"/>
    <property type="match status" value="2"/>
</dbReference>
<sequence length="912" mass="99885">MDADADDDSSTSNDDASPTTVEEVLSMIDASLTAGDLGHAFSGYLYLLQGEDPGCKDRIRDDFATVLHQWAEHQEAAGRREDALWCYEVARRLWPENAEIHNSMGVFLHRLGQDEEAASCFRLALEIDPGFAGAQKNLSNIVGSPFQGWHFPMLNDKKRNVGYQTAIAKAVTQGHDRVLDIGSGTGLLSVFAVNAGAKSVFACEESQDMVRLSHDVLAANQMQDRVQLLHKLSTDMKVPEDIPNRVTLVVTEIFDAGLFGEGAVSTLQHAWKHLLLPPKASDSQPAGSYGRVIPAGATVFAQVVQCQHIRKQYRVLNERICNLNVRAVRFGTECQKPMGGNREEKGTSQKTSETSENLRKPHSDYQEEPYTSERISEVPLSYKALTPAMKVLEIDFNDPQILSADHATSEWKHMDFPVLSNGRVDAIISWFDLRLDETETLSSSPESASCWEQAVFPVSSSNFPFPQSDGNFEDTLCVDKGATITVAMSCRDECLHLRCANITHHAASKMEDSLPAGKPASSHEEAMESMVTSFEQNLVTSADSAGRSRKENCSADSPTDIPASYTLQPDTISILNDQKFNNACYSAIKNLISENELAEEHIDLACVDSSLTKPELVSTQQSASHLHSDSSKNSSHKSRTSKFSVLDIASSASLTGLFAAKHSSSTRVCFPNSQSETRSLIQTIATANGIEDCVEFGSEPHPLSPSSEATFDVLVAVLVAPCGTLKERVLEDIAVGRVCALKPTGRILPASVSVFAMCIECASLQRDSEVLGTDSTMGVKIDEFINKYKVSTFLDIHLSARSYKQLSPPFLPFHLNLNEKPKPDSTDLPSFVNQTTTHAFEAINDGTITAIPFWFDIGLDASNHVNTLDIETHWRQAAFLLPEGQLVRKGDSVKVTATLENSCLVFQVEVVR</sequence>
<dbReference type="Gene3D" id="3.40.50.150">
    <property type="entry name" value="Vaccinia Virus protein VP39"/>
    <property type="match status" value="2"/>
</dbReference>
<dbReference type="OMA" id="CQNEMSS"/>
<feature type="region of interest" description="Disordered" evidence="4">
    <location>
        <begin position="334"/>
        <end position="372"/>
    </location>
</feature>
<dbReference type="InterPro" id="IPR025799">
    <property type="entry name" value="Arg_MeTrfase"/>
</dbReference>
<dbReference type="PROSITE" id="PS51678">
    <property type="entry name" value="SAM_MT_PRMT"/>
    <property type="match status" value="1"/>
</dbReference>
<dbReference type="SUPFAM" id="SSF53335">
    <property type="entry name" value="S-adenosyl-L-methionine-dependent methyltransferases"/>
    <property type="match status" value="2"/>
</dbReference>
<feature type="compositionally biased region" description="Basic and acidic residues" evidence="4">
    <location>
        <begin position="356"/>
        <end position="365"/>
    </location>
</feature>
<dbReference type="CDD" id="cd02440">
    <property type="entry name" value="AdoMet_MTases"/>
    <property type="match status" value="1"/>
</dbReference>
<name>A0A913ZWK4_PATMI</name>
<evidence type="ECO:0000256" key="3">
    <source>
        <dbReference type="PROSITE-ProRule" id="PRU01015"/>
    </source>
</evidence>
<dbReference type="InterPro" id="IPR029063">
    <property type="entry name" value="SAM-dependent_MTases_sf"/>
</dbReference>
<dbReference type="SUPFAM" id="SSF48452">
    <property type="entry name" value="TPR-like"/>
    <property type="match status" value="1"/>
</dbReference>
<keyword evidence="6" id="KW-1185">Reference proteome</keyword>
<dbReference type="OrthoDB" id="5980806at2759"/>
<dbReference type="GO" id="GO:0032259">
    <property type="term" value="P:methylation"/>
    <property type="evidence" value="ECO:0007669"/>
    <property type="project" value="UniProtKB-KW"/>
</dbReference>
<evidence type="ECO:0000256" key="4">
    <source>
        <dbReference type="SAM" id="MobiDB-lite"/>
    </source>
</evidence>
<dbReference type="PROSITE" id="PS50005">
    <property type="entry name" value="TPR"/>
    <property type="match status" value="1"/>
</dbReference>
<evidence type="ECO:0000256" key="2">
    <source>
        <dbReference type="PROSITE-ProRule" id="PRU00339"/>
    </source>
</evidence>
<keyword evidence="3" id="KW-0489">Methyltransferase</keyword>
<dbReference type="PANTHER" id="PTHR11006">
    <property type="entry name" value="PROTEIN ARGININE N-METHYLTRANSFERASE"/>
    <property type="match status" value="1"/>
</dbReference>
<reference evidence="5" key="1">
    <citation type="submission" date="2022-11" db="UniProtKB">
        <authorList>
            <consortium name="EnsemblMetazoa"/>
        </authorList>
    </citation>
    <scope>IDENTIFICATION</scope>
</reference>
<dbReference type="GeneID" id="119727727"/>
<dbReference type="Proteomes" id="UP000887568">
    <property type="component" value="Unplaced"/>
</dbReference>
<dbReference type="EnsemblMetazoa" id="XM_038199758.1">
    <property type="protein sequence ID" value="XP_038055686.1"/>
    <property type="gene ID" value="LOC119727727"/>
</dbReference>
<dbReference type="RefSeq" id="XP_038055686.1">
    <property type="nucleotide sequence ID" value="XM_038199758.1"/>
</dbReference>
<protein>
    <submittedName>
        <fullName evidence="5">Uncharacterized protein</fullName>
    </submittedName>
</protein>
<keyword evidence="1 3" id="KW-0949">S-adenosyl-L-methionine</keyword>
<feature type="region of interest" description="Disordered" evidence="4">
    <location>
        <begin position="510"/>
        <end position="564"/>
    </location>
</feature>
<dbReference type="PANTHER" id="PTHR11006:SF60">
    <property type="entry name" value="PROTEIN ARGININE N-METHYLTRANSFERASE 9"/>
    <property type="match status" value="1"/>
</dbReference>
<accession>A0A913ZWK4</accession>
<keyword evidence="3" id="KW-0808">Transferase</keyword>
<organism evidence="5 6">
    <name type="scientific">Patiria miniata</name>
    <name type="common">Bat star</name>
    <name type="synonym">Asterina miniata</name>
    <dbReference type="NCBI Taxonomy" id="46514"/>
    <lineage>
        <taxon>Eukaryota</taxon>
        <taxon>Metazoa</taxon>
        <taxon>Echinodermata</taxon>
        <taxon>Eleutherozoa</taxon>
        <taxon>Asterozoa</taxon>
        <taxon>Asteroidea</taxon>
        <taxon>Valvatacea</taxon>
        <taxon>Valvatida</taxon>
        <taxon>Asterinidae</taxon>
        <taxon>Patiria</taxon>
    </lineage>
</organism>
<feature type="repeat" description="TPR" evidence="2">
    <location>
        <begin position="98"/>
        <end position="131"/>
    </location>
</feature>
<proteinExistence type="predicted"/>
<dbReference type="EnsemblMetazoa" id="XM_038199757.1">
    <property type="protein sequence ID" value="XP_038055685.1"/>
    <property type="gene ID" value="LOC119727727"/>
</dbReference>
<keyword evidence="2" id="KW-0802">TPR repeat</keyword>
<evidence type="ECO:0000313" key="5">
    <source>
        <dbReference type="EnsemblMetazoa" id="XP_038055685.1"/>
    </source>
</evidence>
<dbReference type="RefSeq" id="XP_038055685.1">
    <property type="nucleotide sequence ID" value="XM_038199757.1"/>
</dbReference>
<dbReference type="AlphaFoldDB" id="A0A913ZWK4"/>
<dbReference type="Gene3D" id="1.25.40.10">
    <property type="entry name" value="Tetratricopeptide repeat domain"/>
    <property type="match status" value="1"/>
</dbReference>
<dbReference type="InterPro" id="IPR019734">
    <property type="entry name" value="TPR_rpt"/>
</dbReference>
<dbReference type="Pfam" id="PF06325">
    <property type="entry name" value="PrmA"/>
    <property type="match status" value="1"/>
</dbReference>
<evidence type="ECO:0000256" key="1">
    <source>
        <dbReference type="ARBA" id="ARBA00022691"/>
    </source>
</evidence>
<dbReference type="SMART" id="SM00028">
    <property type="entry name" value="TPR"/>
    <property type="match status" value="2"/>
</dbReference>
<feature type="region of interest" description="Disordered" evidence="4">
    <location>
        <begin position="618"/>
        <end position="637"/>
    </location>
</feature>
<evidence type="ECO:0000313" key="6">
    <source>
        <dbReference type="Proteomes" id="UP000887568"/>
    </source>
</evidence>
<dbReference type="InterPro" id="IPR011990">
    <property type="entry name" value="TPR-like_helical_dom_sf"/>
</dbReference>